<evidence type="ECO:0000313" key="16">
    <source>
        <dbReference type="Proteomes" id="UP000077868"/>
    </source>
</evidence>
<feature type="transmembrane region" description="Helical" evidence="12">
    <location>
        <begin position="170"/>
        <end position="193"/>
    </location>
</feature>
<dbReference type="PANTHER" id="PTHR45436:SF5">
    <property type="entry name" value="SENSOR HISTIDINE KINASE TRCS"/>
    <property type="match status" value="1"/>
</dbReference>
<dbReference type="PRINTS" id="PR00344">
    <property type="entry name" value="BCTRLSENSOR"/>
</dbReference>
<dbReference type="CDD" id="cd06225">
    <property type="entry name" value="HAMP"/>
    <property type="match status" value="1"/>
</dbReference>
<dbReference type="Gene3D" id="6.10.340.10">
    <property type="match status" value="1"/>
</dbReference>
<keyword evidence="6 15" id="KW-0808">Transferase</keyword>
<keyword evidence="9 12" id="KW-1133">Transmembrane helix</keyword>
<dbReference type="PATRIC" id="fig|1300347.3.peg.4062"/>
<dbReference type="FunFam" id="1.10.287.130:FF:000001">
    <property type="entry name" value="Two-component sensor histidine kinase"/>
    <property type="match status" value="1"/>
</dbReference>
<dbReference type="EC" id="2.7.13.3" evidence="4"/>
<dbReference type="InterPro" id="IPR003594">
    <property type="entry name" value="HATPase_dom"/>
</dbReference>
<dbReference type="SUPFAM" id="SSF158472">
    <property type="entry name" value="HAMP domain-like"/>
    <property type="match status" value="1"/>
</dbReference>
<dbReference type="InterPro" id="IPR036890">
    <property type="entry name" value="HATPase_C_sf"/>
</dbReference>
<dbReference type="PROSITE" id="PS50109">
    <property type="entry name" value="HIS_KIN"/>
    <property type="match status" value="1"/>
</dbReference>
<evidence type="ECO:0000256" key="8">
    <source>
        <dbReference type="ARBA" id="ARBA00022777"/>
    </source>
</evidence>
<evidence type="ECO:0000256" key="3">
    <source>
        <dbReference type="ARBA" id="ARBA00004236"/>
    </source>
</evidence>
<comment type="subcellular location">
    <subcellularLocation>
        <location evidence="3">Cell membrane</location>
    </subcellularLocation>
</comment>
<evidence type="ECO:0000259" key="14">
    <source>
        <dbReference type="PROSITE" id="PS50885"/>
    </source>
</evidence>
<evidence type="ECO:0000256" key="6">
    <source>
        <dbReference type="ARBA" id="ARBA00022679"/>
    </source>
</evidence>
<protein>
    <recommendedName>
        <fullName evidence="4">histidine kinase</fullName>
        <ecNumber evidence="4">2.7.13.3</ecNumber>
    </recommendedName>
</protein>
<comment type="catalytic activity">
    <reaction evidence="1">
        <text>ATP + protein L-histidine = ADP + protein N-phospho-L-histidine.</text>
        <dbReference type="EC" id="2.7.13.3"/>
    </reaction>
</comment>
<dbReference type="Proteomes" id="UP000077868">
    <property type="component" value="Chromosome"/>
</dbReference>
<feature type="domain" description="Histidine kinase" evidence="13">
    <location>
        <begin position="269"/>
        <end position="492"/>
    </location>
</feature>
<evidence type="ECO:0000256" key="4">
    <source>
        <dbReference type="ARBA" id="ARBA00012438"/>
    </source>
</evidence>
<reference evidence="15 16" key="1">
    <citation type="submission" date="2016-03" db="EMBL/GenBank/DDBJ databases">
        <title>Complete genome sequence of a soil Actinobacterium, Nocardioides dokdonensis FR1436.</title>
        <authorList>
            <person name="Kwon S.-K."/>
            <person name="Kim K."/>
            <person name="Kim J.F."/>
        </authorList>
    </citation>
    <scope>NUCLEOTIDE SEQUENCE [LARGE SCALE GENOMIC DNA]</scope>
    <source>
        <strain evidence="15 16">FR1436</strain>
    </source>
</reference>
<dbReference type="EMBL" id="CP015079">
    <property type="protein sequence ID" value="ANH40452.1"/>
    <property type="molecule type" value="Genomic_DNA"/>
</dbReference>
<keyword evidence="16" id="KW-1185">Reference proteome</keyword>
<dbReference type="STRING" id="1300347.I601_4056"/>
<dbReference type="SMART" id="SM00304">
    <property type="entry name" value="HAMP"/>
    <property type="match status" value="1"/>
</dbReference>
<dbReference type="PROSITE" id="PS50885">
    <property type="entry name" value="HAMP"/>
    <property type="match status" value="1"/>
</dbReference>
<evidence type="ECO:0000313" key="15">
    <source>
        <dbReference type="EMBL" id="ANH40452.1"/>
    </source>
</evidence>
<keyword evidence="7 12" id="KW-0812">Transmembrane</keyword>
<evidence type="ECO:0000256" key="1">
    <source>
        <dbReference type="ARBA" id="ARBA00000085"/>
    </source>
</evidence>
<dbReference type="SUPFAM" id="SSF47384">
    <property type="entry name" value="Homodimeric domain of signal transducing histidine kinase"/>
    <property type="match status" value="1"/>
</dbReference>
<organism evidence="15 16">
    <name type="scientific">Nocardioides dokdonensis FR1436</name>
    <dbReference type="NCBI Taxonomy" id="1300347"/>
    <lineage>
        <taxon>Bacteria</taxon>
        <taxon>Bacillati</taxon>
        <taxon>Actinomycetota</taxon>
        <taxon>Actinomycetes</taxon>
        <taxon>Propionibacteriales</taxon>
        <taxon>Nocardioidaceae</taxon>
        <taxon>Nocardioides</taxon>
    </lineage>
</organism>
<keyword evidence="10" id="KW-0902">Two-component regulatory system</keyword>
<sequence>MRALARRVPLRRALVATLLLVVTLALVGSGVATHAALRGYLLDRVDDQLRGAAPLVADGTGALVRPGRRGGAEAPESRGPLPSAFVVQVVDADGGLVLGPTSNLVDDEPLPDLPDLPDDGGASRSFTVAAVGGDGQWRVRAVPVTLDDGTVGTLMVAQSLGDVQSILDRLVLLLLVIGGVTVAVLGAVGYLLVRGSLRPLQDVERTAAAIAAGDLSERVPHADSRSEVGQLAAALNVMLAQIESAFAEREAGELAARSSEERMRRFVADASHELRTPLTTIRGFAELYRQGAVSDDDGVRRLVARIEGEAARMGLLVEDLLLLARLDQQRPLAREPVDLLALTTEAVESARAVAPDRPVVLEVGALDALPVVVGDAPRLRQVLDNLLGNALRHTPAGTRVTVSVGTRRGAGDAPPWVEVGVADEGPGMGAAEAERVFERFYRADESRNRSDGGTGLGLAIASSLVQAHGGSLGVDTAPGRGARFRFDLPTEE</sequence>
<proteinExistence type="predicted"/>
<dbReference type="InterPro" id="IPR003660">
    <property type="entry name" value="HAMP_dom"/>
</dbReference>
<dbReference type="Pfam" id="PF02518">
    <property type="entry name" value="HATPase_c"/>
    <property type="match status" value="1"/>
</dbReference>
<evidence type="ECO:0000256" key="10">
    <source>
        <dbReference type="ARBA" id="ARBA00023012"/>
    </source>
</evidence>
<comment type="cofactor">
    <cofactor evidence="2">
        <name>a divalent metal cation</name>
        <dbReference type="ChEBI" id="CHEBI:60240"/>
    </cofactor>
</comment>
<keyword evidence="5" id="KW-0597">Phosphoprotein</keyword>
<accession>A0A1A9GS84</accession>
<dbReference type="SUPFAM" id="SSF55874">
    <property type="entry name" value="ATPase domain of HSP90 chaperone/DNA topoisomerase II/histidine kinase"/>
    <property type="match status" value="1"/>
</dbReference>
<dbReference type="InterPro" id="IPR004358">
    <property type="entry name" value="Sig_transdc_His_kin-like_C"/>
</dbReference>
<dbReference type="Pfam" id="PF00672">
    <property type="entry name" value="HAMP"/>
    <property type="match status" value="1"/>
</dbReference>
<dbReference type="KEGG" id="ndk:I601_4056"/>
<dbReference type="InterPro" id="IPR003661">
    <property type="entry name" value="HisK_dim/P_dom"/>
</dbReference>
<evidence type="ECO:0000259" key="13">
    <source>
        <dbReference type="PROSITE" id="PS50109"/>
    </source>
</evidence>
<dbReference type="GO" id="GO:0000155">
    <property type="term" value="F:phosphorelay sensor kinase activity"/>
    <property type="evidence" value="ECO:0007669"/>
    <property type="project" value="InterPro"/>
</dbReference>
<evidence type="ECO:0000256" key="11">
    <source>
        <dbReference type="ARBA" id="ARBA00023136"/>
    </source>
</evidence>
<dbReference type="CDD" id="cd00075">
    <property type="entry name" value="HATPase"/>
    <property type="match status" value="1"/>
</dbReference>
<keyword evidence="11 12" id="KW-0472">Membrane</keyword>
<dbReference type="PANTHER" id="PTHR45436">
    <property type="entry name" value="SENSOR HISTIDINE KINASE YKOH"/>
    <property type="match status" value="1"/>
</dbReference>
<feature type="domain" description="HAMP" evidence="14">
    <location>
        <begin position="194"/>
        <end position="247"/>
    </location>
</feature>
<evidence type="ECO:0000256" key="5">
    <source>
        <dbReference type="ARBA" id="ARBA00022553"/>
    </source>
</evidence>
<dbReference type="SMART" id="SM00387">
    <property type="entry name" value="HATPase_c"/>
    <property type="match status" value="1"/>
</dbReference>
<keyword evidence="8 15" id="KW-0418">Kinase</keyword>
<evidence type="ECO:0000256" key="2">
    <source>
        <dbReference type="ARBA" id="ARBA00001968"/>
    </source>
</evidence>
<dbReference type="Pfam" id="PF00512">
    <property type="entry name" value="HisKA"/>
    <property type="match status" value="1"/>
</dbReference>
<dbReference type="Gene3D" id="3.30.565.10">
    <property type="entry name" value="Histidine kinase-like ATPase, C-terminal domain"/>
    <property type="match status" value="1"/>
</dbReference>
<dbReference type="SMART" id="SM00388">
    <property type="entry name" value="HisKA"/>
    <property type="match status" value="1"/>
</dbReference>
<dbReference type="CDD" id="cd00082">
    <property type="entry name" value="HisKA"/>
    <property type="match status" value="1"/>
</dbReference>
<dbReference type="AlphaFoldDB" id="A0A1A9GS84"/>
<evidence type="ECO:0000256" key="9">
    <source>
        <dbReference type="ARBA" id="ARBA00022989"/>
    </source>
</evidence>
<gene>
    <name evidence="15" type="primary">tcrY</name>
    <name evidence="15" type="ORF">I601_4056</name>
</gene>
<dbReference type="InterPro" id="IPR050428">
    <property type="entry name" value="TCS_sensor_his_kinase"/>
</dbReference>
<dbReference type="RefSeq" id="WP_068113764.1">
    <property type="nucleotide sequence ID" value="NZ_CP015079.1"/>
</dbReference>
<evidence type="ECO:0000256" key="12">
    <source>
        <dbReference type="SAM" id="Phobius"/>
    </source>
</evidence>
<dbReference type="InterPro" id="IPR036097">
    <property type="entry name" value="HisK_dim/P_sf"/>
</dbReference>
<name>A0A1A9GS84_9ACTN</name>
<dbReference type="GO" id="GO:0005886">
    <property type="term" value="C:plasma membrane"/>
    <property type="evidence" value="ECO:0007669"/>
    <property type="project" value="UniProtKB-SubCell"/>
</dbReference>
<dbReference type="InterPro" id="IPR005467">
    <property type="entry name" value="His_kinase_dom"/>
</dbReference>
<evidence type="ECO:0000256" key="7">
    <source>
        <dbReference type="ARBA" id="ARBA00022692"/>
    </source>
</evidence>
<dbReference type="GO" id="GO:0005509">
    <property type="term" value="F:calcium ion binding"/>
    <property type="evidence" value="ECO:0007669"/>
    <property type="project" value="UniProtKB-ARBA"/>
</dbReference>
<dbReference type="FunFam" id="3.30.565.10:FF:000006">
    <property type="entry name" value="Sensor histidine kinase WalK"/>
    <property type="match status" value="1"/>
</dbReference>
<dbReference type="Gene3D" id="1.10.287.130">
    <property type="match status" value="1"/>
</dbReference>